<evidence type="ECO:0000259" key="1">
    <source>
        <dbReference type="PROSITE" id="PS50902"/>
    </source>
</evidence>
<gene>
    <name evidence="2" type="ORF">H8702_11290</name>
</gene>
<dbReference type="InterPro" id="IPR008254">
    <property type="entry name" value="Flavodoxin/NO_synth"/>
</dbReference>
<reference evidence="2" key="1">
    <citation type="submission" date="2020-08" db="EMBL/GenBank/DDBJ databases">
        <title>Genome public.</title>
        <authorList>
            <person name="Liu C."/>
            <person name="Sun Q."/>
        </authorList>
    </citation>
    <scope>NUCLEOTIDE SEQUENCE</scope>
    <source>
        <strain evidence="2">NSJ-15</strain>
    </source>
</reference>
<dbReference type="InterPro" id="IPR005025">
    <property type="entry name" value="FMN_Rdtase-like_dom"/>
</dbReference>
<proteinExistence type="predicted"/>
<dbReference type="AlphaFoldDB" id="A0A8J6P614"/>
<dbReference type="GO" id="GO:0016020">
    <property type="term" value="C:membrane"/>
    <property type="evidence" value="ECO:0007669"/>
    <property type="project" value="TreeGrafter"/>
</dbReference>
<evidence type="ECO:0000313" key="2">
    <source>
        <dbReference type="EMBL" id="MBC8611673.1"/>
    </source>
</evidence>
<keyword evidence="3" id="KW-1185">Reference proteome</keyword>
<accession>A0A8J6P614</accession>
<protein>
    <submittedName>
        <fullName evidence="2">Flavodoxin family protein</fullName>
    </submittedName>
</protein>
<organism evidence="2 3">
    <name type="scientific">Massiliimalia timonensis</name>
    <dbReference type="NCBI Taxonomy" id="1987501"/>
    <lineage>
        <taxon>Bacteria</taxon>
        <taxon>Bacillati</taxon>
        <taxon>Bacillota</taxon>
        <taxon>Clostridia</taxon>
        <taxon>Eubacteriales</taxon>
        <taxon>Oscillospiraceae</taxon>
        <taxon>Massiliimalia</taxon>
    </lineage>
</organism>
<dbReference type="Pfam" id="PF03358">
    <property type="entry name" value="FMN_red"/>
    <property type="match status" value="1"/>
</dbReference>
<feature type="domain" description="Flavodoxin-like" evidence="1">
    <location>
        <begin position="4"/>
        <end position="190"/>
    </location>
</feature>
<evidence type="ECO:0000313" key="3">
    <source>
        <dbReference type="Proteomes" id="UP000632659"/>
    </source>
</evidence>
<dbReference type="PROSITE" id="PS50902">
    <property type="entry name" value="FLAVODOXIN_LIKE"/>
    <property type="match status" value="1"/>
</dbReference>
<dbReference type="InterPro" id="IPR029039">
    <property type="entry name" value="Flavoprotein-like_sf"/>
</dbReference>
<dbReference type="GO" id="GO:0003955">
    <property type="term" value="F:NAD(P)H dehydrogenase (quinone) activity"/>
    <property type="evidence" value="ECO:0007669"/>
    <property type="project" value="TreeGrafter"/>
</dbReference>
<comment type="caution">
    <text evidence="2">The sequence shown here is derived from an EMBL/GenBank/DDBJ whole genome shotgun (WGS) entry which is preliminary data.</text>
</comment>
<dbReference type="SUPFAM" id="SSF52218">
    <property type="entry name" value="Flavoproteins"/>
    <property type="match status" value="1"/>
</dbReference>
<dbReference type="GO" id="GO:0010181">
    <property type="term" value="F:FMN binding"/>
    <property type="evidence" value="ECO:0007669"/>
    <property type="project" value="InterPro"/>
</dbReference>
<dbReference type="EMBL" id="JACRTL010000007">
    <property type="protein sequence ID" value="MBC8611673.1"/>
    <property type="molecule type" value="Genomic_DNA"/>
</dbReference>
<dbReference type="PANTHER" id="PTHR30546">
    <property type="entry name" value="FLAVODOXIN-RELATED PROTEIN WRBA-RELATED"/>
    <property type="match status" value="1"/>
</dbReference>
<dbReference type="Gene3D" id="3.40.50.360">
    <property type="match status" value="1"/>
</dbReference>
<dbReference type="Proteomes" id="UP000632659">
    <property type="component" value="Unassembled WGS sequence"/>
</dbReference>
<dbReference type="PANTHER" id="PTHR30546:SF23">
    <property type="entry name" value="FLAVOPROTEIN-LIKE PROTEIN YCP4-RELATED"/>
    <property type="match status" value="1"/>
</dbReference>
<sequence length="197" mass="21870">MSKIAVVFHSVCGNTYLMAKAYADYLKEQGEDVALFRVKDDTFEETSLRFESSRVYREEILKLPVVGSGKDLTDYDALFLGSPTYYGCVSAQMKAFMDSFCDIWVDALMSGKYFGCFATSGDLYGGSELCMQVMNAFAQHMGMINLSVPCNIGGAPQPAYGITWATGPMSDQRMTEDTVTAIRRYLDHVLPFIHSKA</sequence>
<dbReference type="RefSeq" id="WP_187536729.1">
    <property type="nucleotide sequence ID" value="NZ_JACRTL010000007.1"/>
</dbReference>
<name>A0A8J6P614_9FIRM</name>